<dbReference type="PROSITE" id="PS50191">
    <property type="entry name" value="CRAL_TRIO"/>
    <property type="match status" value="1"/>
</dbReference>
<dbReference type="OrthoDB" id="75724at2759"/>
<dbReference type="SMART" id="SM00516">
    <property type="entry name" value="SEC14"/>
    <property type="match status" value="1"/>
</dbReference>
<dbReference type="EMBL" id="QEAP01000089">
    <property type="protein sequence ID" value="TPX75227.1"/>
    <property type="molecule type" value="Genomic_DNA"/>
</dbReference>
<dbReference type="Gene3D" id="3.40.525.10">
    <property type="entry name" value="CRAL-TRIO lipid binding domain"/>
    <property type="match status" value="1"/>
</dbReference>
<dbReference type="InterPro" id="IPR001251">
    <property type="entry name" value="CRAL-TRIO_dom"/>
</dbReference>
<dbReference type="Proteomes" id="UP000320333">
    <property type="component" value="Unassembled WGS sequence"/>
</dbReference>
<accession>A0A507FJI2</accession>
<dbReference type="InterPro" id="IPR036865">
    <property type="entry name" value="CRAL-TRIO_dom_sf"/>
</dbReference>
<evidence type="ECO:0000259" key="1">
    <source>
        <dbReference type="PROSITE" id="PS50191"/>
    </source>
</evidence>
<feature type="domain" description="CRAL-TRIO" evidence="1">
    <location>
        <begin position="115"/>
        <end position="280"/>
    </location>
</feature>
<organism evidence="2 3">
    <name type="scientific">Chytriomyces confervae</name>
    <dbReference type="NCBI Taxonomy" id="246404"/>
    <lineage>
        <taxon>Eukaryota</taxon>
        <taxon>Fungi</taxon>
        <taxon>Fungi incertae sedis</taxon>
        <taxon>Chytridiomycota</taxon>
        <taxon>Chytridiomycota incertae sedis</taxon>
        <taxon>Chytridiomycetes</taxon>
        <taxon>Chytridiales</taxon>
        <taxon>Chytriomycetaceae</taxon>
        <taxon>Chytriomyces</taxon>
    </lineage>
</organism>
<dbReference type="SUPFAM" id="SSF52087">
    <property type="entry name" value="CRAL/TRIO domain"/>
    <property type="match status" value="1"/>
</dbReference>
<dbReference type="CDD" id="cd00170">
    <property type="entry name" value="SEC14"/>
    <property type="match status" value="1"/>
</dbReference>
<dbReference type="InterPro" id="IPR052578">
    <property type="entry name" value="PI_Transfer_CRAL-TRIO"/>
</dbReference>
<dbReference type="AlphaFoldDB" id="A0A507FJI2"/>
<dbReference type="SUPFAM" id="SSF46938">
    <property type="entry name" value="CRAL/TRIO N-terminal domain"/>
    <property type="match status" value="1"/>
</dbReference>
<sequence>MTPTPIPILTAPSSYASATYDPFHGLSESEAMSLKAFRAEHLATVMRGLTGTALDNEDEWTNDECLLLFLKAAKFDLDVAVSRLAATMQWRRDFRPTEIDPAVVGPHCKFGDQFLTGFDKHGRPIMYTRPKHGYLHNKDPEGSIRYSLLLIEKAIKIMPKGVTKLTVITDFEGSTMFNGFASAIYLKFLNILATHYPERLGVAICIRPTWYLSFLYGVIAPFMDPITKKKLVFIKDASQSASKPPAMDNDEVGGWRDSIFEFVDVDQLRGEYGGDHHFNFDYDIYWEAFTKL</sequence>
<dbReference type="PANTHER" id="PTHR45824">
    <property type="entry name" value="GH16843P"/>
    <property type="match status" value="1"/>
</dbReference>
<dbReference type="Pfam" id="PF00650">
    <property type="entry name" value="CRAL_TRIO"/>
    <property type="match status" value="1"/>
</dbReference>
<comment type="caution">
    <text evidence="2">The sequence shown here is derived from an EMBL/GenBank/DDBJ whole genome shotgun (WGS) entry which is preliminary data.</text>
</comment>
<evidence type="ECO:0000313" key="3">
    <source>
        <dbReference type="Proteomes" id="UP000320333"/>
    </source>
</evidence>
<dbReference type="PANTHER" id="PTHR45824:SF29">
    <property type="entry name" value="GH16843P"/>
    <property type="match status" value="1"/>
</dbReference>
<dbReference type="InterPro" id="IPR036273">
    <property type="entry name" value="CRAL/TRIO_N_dom_sf"/>
</dbReference>
<name>A0A507FJI2_9FUNG</name>
<reference evidence="2 3" key="1">
    <citation type="journal article" date="2019" name="Sci. Rep.">
        <title>Comparative genomics of chytrid fungi reveal insights into the obligate biotrophic and pathogenic lifestyle of Synchytrium endobioticum.</title>
        <authorList>
            <person name="van de Vossenberg B.T.L.H."/>
            <person name="Warris S."/>
            <person name="Nguyen H.D.T."/>
            <person name="van Gent-Pelzer M.P.E."/>
            <person name="Joly D.L."/>
            <person name="van de Geest H.C."/>
            <person name="Bonants P.J.M."/>
            <person name="Smith D.S."/>
            <person name="Levesque C.A."/>
            <person name="van der Lee T.A.J."/>
        </authorList>
    </citation>
    <scope>NUCLEOTIDE SEQUENCE [LARGE SCALE GENOMIC DNA]</scope>
    <source>
        <strain evidence="2 3">CBS 675.73</strain>
    </source>
</reference>
<gene>
    <name evidence="2" type="ORF">CcCBS67573_g03495</name>
</gene>
<protein>
    <recommendedName>
        <fullName evidence="1">CRAL-TRIO domain-containing protein</fullName>
    </recommendedName>
</protein>
<keyword evidence="3" id="KW-1185">Reference proteome</keyword>
<evidence type="ECO:0000313" key="2">
    <source>
        <dbReference type="EMBL" id="TPX75227.1"/>
    </source>
</evidence>
<dbReference type="GO" id="GO:0008526">
    <property type="term" value="F:phosphatidylinositol transfer activity"/>
    <property type="evidence" value="ECO:0007669"/>
    <property type="project" value="TreeGrafter"/>
</dbReference>
<proteinExistence type="predicted"/>